<dbReference type="PANTHER" id="PTHR34215">
    <property type="entry name" value="BLL0784 PROTEIN"/>
    <property type="match status" value="1"/>
</dbReference>
<evidence type="ECO:0000313" key="2">
    <source>
        <dbReference type="EMBL" id="SHF23522.1"/>
    </source>
</evidence>
<dbReference type="STRING" id="1121429.SAMN02745133_02140"/>
<dbReference type="CDD" id="cd00279">
    <property type="entry name" value="YlxR"/>
    <property type="match status" value="1"/>
</dbReference>
<protein>
    <recommendedName>
        <fullName evidence="1">YlxR domain-containing protein</fullName>
    </recommendedName>
</protein>
<dbReference type="InterPro" id="IPR007393">
    <property type="entry name" value="YlxR_dom"/>
</dbReference>
<dbReference type="Pfam" id="PF04296">
    <property type="entry name" value="YlxR"/>
    <property type="match status" value="1"/>
</dbReference>
<dbReference type="SUPFAM" id="SSF64376">
    <property type="entry name" value="YlxR-like"/>
    <property type="match status" value="1"/>
</dbReference>
<organism evidence="2 3">
    <name type="scientific">Desulforamulus putei DSM 12395</name>
    <dbReference type="NCBI Taxonomy" id="1121429"/>
    <lineage>
        <taxon>Bacteria</taxon>
        <taxon>Bacillati</taxon>
        <taxon>Bacillota</taxon>
        <taxon>Clostridia</taxon>
        <taxon>Eubacteriales</taxon>
        <taxon>Peptococcaceae</taxon>
        <taxon>Desulforamulus</taxon>
    </lineage>
</organism>
<gene>
    <name evidence="2" type="ORF">SAMN02745133_02140</name>
</gene>
<accession>A0A1M5A0Q3</accession>
<evidence type="ECO:0000313" key="3">
    <source>
        <dbReference type="Proteomes" id="UP000184148"/>
    </source>
</evidence>
<dbReference type="InterPro" id="IPR037465">
    <property type="entry name" value="YlxR"/>
</dbReference>
<feature type="domain" description="YlxR" evidence="1">
    <location>
        <begin position="10"/>
        <end position="84"/>
    </location>
</feature>
<keyword evidence="3" id="KW-1185">Reference proteome</keyword>
<name>A0A1M5A0Q3_9FIRM</name>
<sequence>MPKVKKVPLRMCIGCQEMKPKRELIRVVRTPQETVEIDPTGKKSGRGAYICPNPDCLQKAIKGKRLERSLECSISPEIIETLKQGMVK</sequence>
<dbReference type="Gene3D" id="3.30.1230.10">
    <property type="entry name" value="YlxR-like"/>
    <property type="match status" value="1"/>
</dbReference>
<dbReference type="AlphaFoldDB" id="A0A1M5A0Q3"/>
<dbReference type="PANTHER" id="PTHR34215:SF1">
    <property type="entry name" value="YLXR DOMAIN-CONTAINING PROTEIN"/>
    <property type="match status" value="1"/>
</dbReference>
<dbReference type="RefSeq" id="WP_073239378.1">
    <property type="nucleotide sequence ID" value="NZ_FQUY01000015.1"/>
</dbReference>
<dbReference type="InterPro" id="IPR035931">
    <property type="entry name" value="YlxR-like_sf"/>
</dbReference>
<proteinExistence type="predicted"/>
<dbReference type="EMBL" id="FQUY01000015">
    <property type="protein sequence ID" value="SHF23522.1"/>
    <property type="molecule type" value="Genomic_DNA"/>
</dbReference>
<reference evidence="3" key="1">
    <citation type="submission" date="2016-11" db="EMBL/GenBank/DDBJ databases">
        <authorList>
            <person name="Varghese N."/>
            <person name="Submissions S."/>
        </authorList>
    </citation>
    <scope>NUCLEOTIDE SEQUENCE [LARGE SCALE GENOMIC DNA]</scope>
    <source>
        <strain evidence="3">DSM 12395</strain>
    </source>
</reference>
<dbReference type="OrthoDB" id="9813251at2"/>
<dbReference type="Proteomes" id="UP000184148">
    <property type="component" value="Unassembled WGS sequence"/>
</dbReference>
<evidence type="ECO:0000259" key="1">
    <source>
        <dbReference type="Pfam" id="PF04296"/>
    </source>
</evidence>
<dbReference type="NCBIfam" id="NF047356">
    <property type="entry name" value="RNA_bind_RnpM"/>
    <property type="match status" value="1"/>
</dbReference>